<dbReference type="InterPro" id="IPR001433">
    <property type="entry name" value="OxRdtase_FAD/NAD-bd"/>
</dbReference>
<dbReference type="SUPFAM" id="SSF63380">
    <property type="entry name" value="Riboflavin synthase domain-like"/>
    <property type="match status" value="1"/>
</dbReference>
<dbReference type="GO" id="GO:0005829">
    <property type="term" value="C:cytosol"/>
    <property type="evidence" value="ECO:0007669"/>
    <property type="project" value="TreeGrafter"/>
</dbReference>
<organism evidence="7 8">
    <name type="scientific">Ciceribacter selenitireducens ATCC BAA-1503</name>
    <dbReference type="NCBI Taxonomy" id="1336235"/>
    <lineage>
        <taxon>Bacteria</taxon>
        <taxon>Pseudomonadati</taxon>
        <taxon>Pseudomonadota</taxon>
        <taxon>Alphaproteobacteria</taxon>
        <taxon>Hyphomicrobiales</taxon>
        <taxon>Rhizobiaceae</taxon>
        <taxon>Ciceribacter</taxon>
    </lineage>
</organism>
<evidence type="ECO:0000256" key="3">
    <source>
        <dbReference type="ARBA" id="ARBA00023797"/>
    </source>
</evidence>
<evidence type="ECO:0000256" key="2">
    <source>
        <dbReference type="ARBA" id="ARBA00022643"/>
    </source>
</evidence>
<keyword evidence="4" id="KW-0472">Membrane</keyword>
<dbReference type="Gene3D" id="3.40.50.80">
    <property type="entry name" value="Nucleotide-binding domain of ferredoxin-NADP reductase (FNR) module"/>
    <property type="match status" value="1"/>
</dbReference>
<dbReference type="InterPro" id="IPR001709">
    <property type="entry name" value="Flavoprot_Pyr_Nucl_cyt_Rdtase"/>
</dbReference>
<keyword evidence="1" id="KW-0285">Flavoprotein</keyword>
<evidence type="ECO:0000313" key="8">
    <source>
        <dbReference type="Proteomes" id="UP000254764"/>
    </source>
</evidence>
<dbReference type="Gene3D" id="3.40.50.360">
    <property type="match status" value="1"/>
</dbReference>
<dbReference type="RefSeq" id="WP_115668350.1">
    <property type="nucleotide sequence ID" value="NZ_UEYP01000001.1"/>
</dbReference>
<accession>A0A376ABU2</accession>
<dbReference type="PROSITE" id="PS51384">
    <property type="entry name" value="FAD_FR"/>
    <property type="match status" value="1"/>
</dbReference>
<dbReference type="InterPro" id="IPR029039">
    <property type="entry name" value="Flavoprotein-like_sf"/>
</dbReference>
<dbReference type="AlphaFoldDB" id="A0A376ABU2"/>
<name>A0A376ABU2_9HYPH</name>
<feature type="domain" description="Flavodoxin-like" evidence="5">
    <location>
        <begin position="330"/>
        <end position="466"/>
    </location>
</feature>
<dbReference type="OrthoDB" id="9816402at2"/>
<dbReference type="SUPFAM" id="SSF52343">
    <property type="entry name" value="Ferredoxin reductase-like, C-terminal NADP-linked domain"/>
    <property type="match status" value="1"/>
</dbReference>
<evidence type="ECO:0000256" key="4">
    <source>
        <dbReference type="SAM" id="Phobius"/>
    </source>
</evidence>
<sequence>MIRTLHRWPGLIAAILLAIIALSGAALSVYPAMEAMNAPGASGMSVAELASRVQAAEPTVEQIRRAPSGKITAYFYKGDQPAAAIIDPQTGASLGAADVPALQRWLTNLHRSLFLGDGGRMVVAAGAAAMLTLSLSGLLLITRRAGGWRQLFSPLRGQGQGRRHSAIARLSVWGLMLSSTTALWMSAATFGFVPEGAGAPAFPAEVSGEIGLVPADIAALQQVSVDGFRSLTFPVAGDKTDVFTLKTASGEGYIDQGTGALLVWNEADVWQRTSDMIMLLHTGHGAAVLGLVLGFSALSVPLMGWSGLRLWLAGRAGRKRADTPAGEAETIILVGSEGGSTWGFAHTLETALTATGARVHTAAMSAFAPDEWKKARRIILLAATYGQGEAPASASDFLDRLAALPMPPAAPVAILGFGDRSFPSFCGFAEKIGRAAEAKGWKLLLPMDTVDRQSPQDFARWGRALSAAIGTSFDLNHQPTKPKTRDLVLVSRRDYGAEVQAPTSILRFALPKVPFWQRLTGRAFPDFEAGDLIGIVPEGSVVPRFYSLASGSRDGFVEICVRKQPGGLCSTQLTLMEPGDRVQVFLRHNPTFRPQRGRTPVLLIGAGTGIGPLAGFARNNAKARPMHLFFGARHPSSDALYAEELAAWQADGRLCSVTTAYSRGSAPIYVQDALRRDGERVARLLREGAQVMVCGGRDMAAGVAQALGEILAGKGMSLASLKAEGRYAEDVY</sequence>
<dbReference type="Gene3D" id="2.40.30.10">
    <property type="entry name" value="Translation factors"/>
    <property type="match status" value="1"/>
</dbReference>
<dbReference type="InterPro" id="IPR017938">
    <property type="entry name" value="Riboflavin_synthase-like_b-brl"/>
</dbReference>
<dbReference type="InterPro" id="IPR005625">
    <property type="entry name" value="PepSY-ass_TM"/>
</dbReference>
<keyword evidence="8" id="KW-1185">Reference proteome</keyword>
<dbReference type="Pfam" id="PF00175">
    <property type="entry name" value="NAD_binding_1"/>
    <property type="match status" value="1"/>
</dbReference>
<reference evidence="8" key="1">
    <citation type="submission" date="2018-07" db="EMBL/GenBank/DDBJ databases">
        <authorList>
            <person name="Peiro R."/>
            <person name="Begona"/>
            <person name="Cbmso G."/>
            <person name="Lopez M."/>
            <person name="Gonzalez S."/>
        </authorList>
    </citation>
    <scope>NUCLEOTIDE SEQUENCE [LARGE SCALE GENOMIC DNA]</scope>
</reference>
<keyword evidence="4" id="KW-1133">Transmembrane helix</keyword>
<feature type="transmembrane region" description="Helical" evidence="4">
    <location>
        <begin position="121"/>
        <end position="141"/>
    </location>
</feature>
<dbReference type="PANTHER" id="PTHR19384">
    <property type="entry name" value="NITRIC OXIDE SYNTHASE-RELATED"/>
    <property type="match status" value="1"/>
</dbReference>
<dbReference type="EMBL" id="UEYP01000001">
    <property type="protein sequence ID" value="SSC65265.1"/>
    <property type="molecule type" value="Genomic_DNA"/>
</dbReference>
<dbReference type="Pfam" id="PF00258">
    <property type="entry name" value="Flavodoxin_1"/>
    <property type="match status" value="1"/>
</dbReference>
<dbReference type="PROSITE" id="PS50902">
    <property type="entry name" value="FLAVODOXIN_LIKE"/>
    <property type="match status" value="1"/>
</dbReference>
<dbReference type="SUPFAM" id="SSF52218">
    <property type="entry name" value="Flavoproteins"/>
    <property type="match status" value="1"/>
</dbReference>
<keyword evidence="2" id="KW-0288">FMN</keyword>
<dbReference type="PRINTS" id="PR00371">
    <property type="entry name" value="FPNCR"/>
</dbReference>
<dbReference type="InterPro" id="IPR008254">
    <property type="entry name" value="Flavodoxin/NO_synth"/>
</dbReference>
<feature type="transmembrane region" description="Helical" evidence="4">
    <location>
        <begin position="170"/>
        <end position="193"/>
    </location>
</feature>
<dbReference type="GO" id="GO:0010181">
    <property type="term" value="F:FMN binding"/>
    <property type="evidence" value="ECO:0007669"/>
    <property type="project" value="InterPro"/>
</dbReference>
<dbReference type="GO" id="GO:0004783">
    <property type="term" value="F:sulfite reductase (NADPH) activity"/>
    <property type="evidence" value="ECO:0007669"/>
    <property type="project" value="TreeGrafter"/>
</dbReference>
<evidence type="ECO:0000259" key="6">
    <source>
        <dbReference type="PROSITE" id="PS51384"/>
    </source>
</evidence>
<dbReference type="InterPro" id="IPR017927">
    <property type="entry name" value="FAD-bd_FR_type"/>
</dbReference>
<dbReference type="PANTHER" id="PTHR19384:SF17">
    <property type="entry name" value="NADPH--CYTOCHROME P450 REDUCTASE"/>
    <property type="match status" value="1"/>
</dbReference>
<dbReference type="CDD" id="cd06201">
    <property type="entry name" value="SiR_like2"/>
    <property type="match status" value="1"/>
</dbReference>
<dbReference type="EC" id="1.6.2.4" evidence="3"/>
<dbReference type="InterPro" id="IPR039261">
    <property type="entry name" value="FNR_nucleotide-bd"/>
</dbReference>
<gene>
    <name evidence="7" type="ORF">RHIZ70_973</name>
</gene>
<evidence type="ECO:0000256" key="1">
    <source>
        <dbReference type="ARBA" id="ARBA00022630"/>
    </source>
</evidence>
<keyword evidence="4" id="KW-0812">Transmembrane</keyword>
<evidence type="ECO:0000313" key="7">
    <source>
        <dbReference type="EMBL" id="SSC65265.1"/>
    </source>
</evidence>
<dbReference type="Proteomes" id="UP000254764">
    <property type="component" value="Unassembled WGS sequence"/>
</dbReference>
<protein>
    <recommendedName>
        <fullName evidence="3">NADPH--hemoprotein reductase</fullName>
        <ecNumber evidence="3">1.6.2.4</ecNumber>
    </recommendedName>
</protein>
<evidence type="ECO:0000259" key="5">
    <source>
        <dbReference type="PROSITE" id="PS50902"/>
    </source>
</evidence>
<feature type="domain" description="FAD-binding FR-type" evidence="6">
    <location>
        <begin position="482"/>
        <end position="595"/>
    </location>
</feature>
<dbReference type="Pfam" id="PF03929">
    <property type="entry name" value="PepSY_TM"/>
    <property type="match status" value="1"/>
</dbReference>
<dbReference type="GO" id="GO:0050660">
    <property type="term" value="F:flavin adenine dinucleotide binding"/>
    <property type="evidence" value="ECO:0007669"/>
    <property type="project" value="TreeGrafter"/>
</dbReference>
<proteinExistence type="predicted"/>